<dbReference type="Proteomes" id="UP000732105">
    <property type="component" value="Unassembled WGS sequence"/>
</dbReference>
<evidence type="ECO:0000313" key="3">
    <source>
        <dbReference type="Proteomes" id="UP000732105"/>
    </source>
</evidence>
<dbReference type="InterPro" id="IPR011856">
    <property type="entry name" value="tRNA_endonuc-like_dom_sf"/>
</dbReference>
<evidence type="ECO:0000313" key="2">
    <source>
        <dbReference type="EMBL" id="NOU58876.1"/>
    </source>
</evidence>
<comment type="caution">
    <text evidence="2">The sequence shown here is derived from an EMBL/GenBank/DDBJ whole genome shotgun (WGS) entry which is preliminary data.</text>
</comment>
<dbReference type="InterPro" id="IPR014833">
    <property type="entry name" value="TnsA_N"/>
</dbReference>
<dbReference type="Gene3D" id="3.40.1350.10">
    <property type="match status" value="1"/>
</dbReference>
<sequence>MMLNFNKRIREIPLKNSSLSGVINSSQINKIIQFESSLERDFIYLLEFDIYVDKYLEQPLEISYNDTIGNSKKYIPDFAISYLDDRPNEIIEIKHCSSLQEKQEELIPKFRAAEQFCEENNSIFKVITEEHIRKDKGIELENYKFLSRYRNYFNNLNSNNSVLFTQNSDHLVLYNRMFEFKKCTVKYLIDQCTSDFEKKAELLFLTWCLVATNFFSIDFTKKINTNSIIWYNE</sequence>
<dbReference type="RefSeq" id="WP_171594153.1">
    <property type="nucleotide sequence ID" value="NZ_RZNH01000003.1"/>
</dbReference>
<reference evidence="2 3" key="1">
    <citation type="submission" date="2018-12" db="EMBL/GenBank/DDBJ databases">
        <title>Marinifilum JC070 sp. nov., a marine bacterium isolated from Yongle Blue Hole in the South China Sea.</title>
        <authorList>
            <person name="Fu T."/>
        </authorList>
    </citation>
    <scope>NUCLEOTIDE SEQUENCE [LARGE SCALE GENOMIC DNA]</scope>
    <source>
        <strain evidence="2 3">JC070</strain>
    </source>
</reference>
<dbReference type="Pfam" id="PF08722">
    <property type="entry name" value="Tn7_TnsA-like_N"/>
    <property type="match status" value="1"/>
</dbReference>
<protein>
    <recommendedName>
        <fullName evidence="1">TnsA endonuclease N-terminal domain-containing protein</fullName>
    </recommendedName>
</protein>
<keyword evidence="3" id="KW-1185">Reference proteome</keyword>
<gene>
    <name evidence="2" type="ORF">ELS83_03530</name>
</gene>
<name>A0ABX1WSA3_9BACT</name>
<feature type="domain" description="TnsA endonuclease N-terminal" evidence="1">
    <location>
        <begin position="52"/>
        <end position="129"/>
    </location>
</feature>
<accession>A0ABX1WSA3</accession>
<dbReference type="EMBL" id="RZNH01000003">
    <property type="protein sequence ID" value="NOU58876.1"/>
    <property type="molecule type" value="Genomic_DNA"/>
</dbReference>
<proteinExistence type="predicted"/>
<organism evidence="2 3">
    <name type="scientific">Marinifilum caeruleilacunae</name>
    <dbReference type="NCBI Taxonomy" id="2499076"/>
    <lineage>
        <taxon>Bacteria</taxon>
        <taxon>Pseudomonadati</taxon>
        <taxon>Bacteroidota</taxon>
        <taxon>Bacteroidia</taxon>
        <taxon>Marinilabiliales</taxon>
        <taxon>Marinifilaceae</taxon>
    </lineage>
</organism>
<evidence type="ECO:0000259" key="1">
    <source>
        <dbReference type="Pfam" id="PF08722"/>
    </source>
</evidence>